<evidence type="ECO:0000313" key="2">
    <source>
        <dbReference type="Proteomes" id="UP000474718"/>
    </source>
</evidence>
<keyword evidence="2" id="KW-1185">Reference proteome</keyword>
<protein>
    <recommendedName>
        <fullName evidence="3">Type I restriction modification DNA specificity domain-containing protein</fullName>
    </recommendedName>
</protein>
<comment type="caution">
    <text evidence="1">The sequence shown here is derived from an EMBL/GenBank/DDBJ whole genome shotgun (WGS) entry which is preliminary data.</text>
</comment>
<reference evidence="1 2" key="1">
    <citation type="journal article" date="2019" name="Nat. Med.">
        <title>A library of human gut bacterial isolates paired with longitudinal multiomics data enables mechanistic microbiome research.</title>
        <authorList>
            <person name="Poyet M."/>
            <person name="Groussin M."/>
            <person name="Gibbons S.M."/>
            <person name="Avila-Pacheco J."/>
            <person name="Jiang X."/>
            <person name="Kearney S.M."/>
            <person name="Perrotta A.R."/>
            <person name="Berdy B."/>
            <person name="Zhao S."/>
            <person name="Lieberman T.D."/>
            <person name="Swanson P.K."/>
            <person name="Smith M."/>
            <person name="Roesemann S."/>
            <person name="Alexander J.E."/>
            <person name="Rich S.A."/>
            <person name="Livny J."/>
            <person name="Vlamakis H."/>
            <person name="Clish C."/>
            <person name="Bullock K."/>
            <person name="Deik A."/>
            <person name="Scott J."/>
            <person name="Pierce K.A."/>
            <person name="Xavier R.J."/>
            <person name="Alm E.J."/>
        </authorList>
    </citation>
    <scope>NUCLEOTIDE SEQUENCE [LARGE SCALE GENOMIC DNA]</scope>
    <source>
        <strain evidence="1 2">BIOML-A2</strain>
    </source>
</reference>
<sequence length="216" mass="24426">MYLNKCTVSTRPLDEFSVLVRYNQAVNIIHSVFSKNEKSLESLISPISPFGLPTKVRGTTKRKNISDLVLYSSAGRSYINPDKVLKGSEYINRYKVLVSQTSAEHAGEPGKDGSFRILTSSMRVLEPGEVCTHSYLLAGLFATRNEAENLLSYLKTKFVRFLILQALSSIHLTKSTFSFVPMQDFSKSWVDTELYEKYALTDEEITFIESMIKPVE</sequence>
<dbReference type="EMBL" id="WWVX01000007">
    <property type="protein sequence ID" value="MZL70044.1"/>
    <property type="molecule type" value="Genomic_DNA"/>
</dbReference>
<name>A0ABW9WX67_9FIRM</name>
<evidence type="ECO:0008006" key="3">
    <source>
        <dbReference type="Google" id="ProtNLM"/>
    </source>
</evidence>
<accession>A0ABW9WX67</accession>
<dbReference type="RefSeq" id="WP_161213505.1">
    <property type="nucleotide sequence ID" value="NZ_WWVX01000007.1"/>
</dbReference>
<dbReference type="Proteomes" id="UP000474718">
    <property type="component" value="Unassembled WGS sequence"/>
</dbReference>
<organism evidence="1 2">
    <name type="scientific">Bittarella massiliensis</name>
    <name type="common">ex Durand et al. 2017</name>
    <dbReference type="NCBI Taxonomy" id="1720313"/>
    <lineage>
        <taxon>Bacteria</taxon>
        <taxon>Bacillati</taxon>
        <taxon>Bacillota</taxon>
        <taxon>Clostridia</taxon>
        <taxon>Eubacteriales</taxon>
        <taxon>Oscillospiraceae</taxon>
        <taxon>Bittarella (ex Durand et al. 2017)</taxon>
    </lineage>
</organism>
<evidence type="ECO:0000313" key="1">
    <source>
        <dbReference type="EMBL" id="MZL70044.1"/>
    </source>
</evidence>
<proteinExistence type="predicted"/>
<gene>
    <name evidence="1" type="ORF">GT747_09800</name>
</gene>